<name>A0A067JJH0_JATCU</name>
<keyword evidence="3" id="KW-0804">Transcription</keyword>
<evidence type="ECO:0000259" key="6">
    <source>
        <dbReference type="PROSITE" id="PS50888"/>
    </source>
</evidence>
<dbReference type="InterPro" id="IPR011598">
    <property type="entry name" value="bHLH_dom"/>
</dbReference>
<comment type="subcellular location">
    <subcellularLocation>
        <location evidence="1">Nucleus</location>
    </subcellularLocation>
</comment>
<dbReference type="PANTHER" id="PTHR13935:SF63">
    <property type="entry name" value="BHLH DOMAIN-CONTAINING PROTEIN"/>
    <property type="match status" value="1"/>
</dbReference>
<dbReference type="InterPro" id="IPR036638">
    <property type="entry name" value="HLH_DNA-bd_sf"/>
</dbReference>
<dbReference type="GO" id="GO:0000977">
    <property type="term" value="F:RNA polymerase II transcription regulatory region sequence-specific DNA binding"/>
    <property type="evidence" value="ECO:0007669"/>
    <property type="project" value="TreeGrafter"/>
</dbReference>
<dbReference type="GO" id="GO:0000981">
    <property type="term" value="F:DNA-binding transcription factor activity, RNA polymerase II-specific"/>
    <property type="evidence" value="ECO:0007669"/>
    <property type="project" value="TreeGrafter"/>
</dbReference>
<dbReference type="OrthoDB" id="752507at2759"/>
<feature type="domain" description="BHLH" evidence="6">
    <location>
        <begin position="34"/>
        <end position="86"/>
    </location>
</feature>
<keyword evidence="2" id="KW-0805">Transcription regulation</keyword>
<protein>
    <recommendedName>
        <fullName evidence="6">BHLH domain-containing protein</fullName>
    </recommendedName>
</protein>
<proteinExistence type="predicted"/>
<keyword evidence="4" id="KW-0539">Nucleus</keyword>
<dbReference type="SUPFAM" id="SSF47459">
    <property type="entry name" value="HLH, helix-loop-helix DNA-binding domain"/>
    <property type="match status" value="1"/>
</dbReference>
<evidence type="ECO:0000313" key="8">
    <source>
        <dbReference type="Proteomes" id="UP000027138"/>
    </source>
</evidence>
<dbReference type="InterPro" id="IPR015660">
    <property type="entry name" value="MASH1/Ascl1a-like"/>
</dbReference>
<evidence type="ECO:0000313" key="7">
    <source>
        <dbReference type="EMBL" id="KDP24116.1"/>
    </source>
</evidence>
<dbReference type="AlphaFoldDB" id="A0A067JJH0"/>
<sequence>MGDLAVPFRRTVMEMGTNKSSPRTKMLQGQSASSTKTERKVIEKNRRNQMKTLFSNLNSLLPKENAKEALPLPDQIDEAINYIKSLEARLKKSQEKKERLSSKKRSFSDYSNSCESTSTLKAPQLQIREVGSALQITLISGLDNQFLFCEMIRILQEENVEIVNASFSVAASSIFHVVHAQMRESDFMFGGAKVSERLNRLINGSTSEIELEPELWDFNDLNPETWGF</sequence>
<feature type="region of interest" description="Disordered" evidence="5">
    <location>
        <begin position="95"/>
        <end position="116"/>
    </location>
</feature>
<evidence type="ECO:0000256" key="2">
    <source>
        <dbReference type="ARBA" id="ARBA00023015"/>
    </source>
</evidence>
<evidence type="ECO:0000256" key="4">
    <source>
        <dbReference type="ARBA" id="ARBA00023242"/>
    </source>
</evidence>
<accession>A0A067JJH0</accession>
<dbReference type="GO" id="GO:0090575">
    <property type="term" value="C:RNA polymerase II transcription regulator complex"/>
    <property type="evidence" value="ECO:0007669"/>
    <property type="project" value="TreeGrafter"/>
</dbReference>
<feature type="region of interest" description="Disordered" evidence="5">
    <location>
        <begin position="18"/>
        <end position="40"/>
    </location>
</feature>
<dbReference type="STRING" id="180498.A0A067JJH0"/>
<dbReference type="PANTHER" id="PTHR13935">
    <property type="entry name" value="ACHAETE-SCUTE TRANSCRIPTION FACTOR-RELATED"/>
    <property type="match status" value="1"/>
</dbReference>
<dbReference type="EMBL" id="KK915137">
    <property type="protein sequence ID" value="KDP24116.1"/>
    <property type="molecule type" value="Genomic_DNA"/>
</dbReference>
<evidence type="ECO:0000256" key="5">
    <source>
        <dbReference type="SAM" id="MobiDB-lite"/>
    </source>
</evidence>
<keyword evidence="8" id="KW-1185">Reference proteome</keyword>
<dbReference type="PROSITE" id="PS50888">
    <property type="entry name" value="BHLH"/>
    <property type="match status" value="1"/>
</dbReference>
<dbReference type="FunFam" id="4.10.280.10:FF:000103">
    <property type="entry name" value="Transcription factor bHLH162"/>
    <property type="match status" value="1"/>
</dbReference>
<dbReference type="Gene3D" id="4.10.280.10">
    <property type="entry name" value="Helix-loop-helix DNA-binding domain"/>
    <property type="match status" value="1"/>
</dbReference>
<gene>
    <name evidence="7" type="ORF">JCGZ_25773</name>
</gene>
<dbReference type="Pfam" id="PF00010">
    <property type="entry name" value="HLH"/>
    <property type="match status" value="1"/>
</dbReference>
<dbReference type="Proteomes" id="UP000027138">
    <property type="component" value="Unassembled WGS sequence"/>
</dbReference>
<dbReference type="GO" id="GO:0046983">
    <property type="term" value="F:protein dimerization activity"/>
    <property type="evidence" value="ECO:0007669"/>
    <property type="project" value="InterPro"/>
</dbReference>
<reference evidence="7 8" key="1">
    <citation type="journal article" date="2014" name="PLoS ONE">
        <title>Global Analysis of Gene Expression Profiles in Physic Nut (Jatropha curcas L.) Seedlings Exposed to Salt Stress.</title>
        <authorList>
            <person name="Zhang L."/>
            <person name="Zhang C."/>
            <person name="Wu P."/>
            <person name="Chen Y."/>
            <person name="Li M."/>
            <person name="Jiang H."/>
            <person name="Wu G."/>
        </authorList>
    </citation>
    <scope>NUCLEOTIDE SEQUENCE [LARGE SCALE GENOMIC DNA]</scope>
    <source>
        <strain evidence="8">cv. GZQX0401</strain>
        <tissue evidence="7">Young leaves</tissue>
    </source>
</reference>
<feature type="compositionally biased region" description="Polar residues" evidence="5">
    <location>
        <begin position="18"/>
        <end position="35"/>
    </location>
</feature>
<evidence type="ECO:0000256" key="1">
    <source>
        <dbReference type="ARBA" id="ARBA00004123"/>
    </source>
</evidence>
<dbReference type="SMART" id="SM00353">
    <property type="entry name" value="HLH"/>
    <property type="match status" value="1"/>
</dbReference>
<dbReference type="KEGG" id="jcu:105646925"/>
<organism evidence="7 8">
    <name type="scientific">Jatropha curcas</name>
    <name type="common">Barbados nut</name>
    <dbReference type="NCBI Taxonomy" id="180498"/>
    <lineage>
        <taxon>Eukaryota</taxon>
        <taxon>Viridiplantae</taxon>
        <taxon>Streptophyta</taxon>
        <taxon>Embryophyta</taxon>
        <taxon>Tracheophyta</taxon>
        <taxon>Spermatophyta</taxon>
        <taxon>Magnoliopsida</taxon>
        <taxon>eudicotyledons</taxon>
        <taxon>Gunneridae</taxon>
        <taxon>Pentapetalae</taxon>
        <taxon>rosids</taxon>
        <taxon>fabids</taxon>
        <taxon>Malpighiales</taxon>
        <taxon>Euphorbiaceae</taxon>
        <taxon>Crotonoideae</taxon>
        <taxon>Jatropheae</taxon>
        <taxon>Jatropha</taxon>
    </lineage>
</organism>
<evidence type="ECO:0000256" key="3">
    <source>
        <dbReference type="ARBA" id="ARBA00023163"/>
    </source>
</evidence>